<evidence type="ECO:0000313" key="2">
    <source>
        <dbReference type="EMBL" id="TWH18414.1"/>
    </source>
</evidence>
<dbReference type="Proteomes" id="UP000317303">
    <property type="component" value="Unassembled WGS sequence"/>
</dbReference>
<accession>A0A660C7Q3</accession>
<feature type="region of interest" description="Disordered" evidence="1">
    <location>
        <begin position="82"/>
        <end position="101"/>
    </location>
</feature>
<reference evidence="2 3" key="1">
    <citation type="submission" date="2019-07" db="EMBL/GenBank/DDBJ databases">
        <title>R&amp;d 2014.</title>
        <authorList>
            <person name="Klenk H.-P."/>
        </authorList>
    </citation>
    <scope>NUCLEOTIDE SEQUENCE [LARGE SCALE GENOMIC DNA]</scope>
    <source>
        <strain evidence="2 3">DSM 43194</strain>
    </source>
</reference>
<evidence type="ECO:0000256" key="1">
    <source>
        <dbReference type="SAM" id="MobiDB-lite"/>
    </source>
</evidence>
<dbReference type="Gene3D" id="3.40.830.10">
    <property type="entry name" value="LigB-like"/>
    <property type="match status" value="1"/>
</dbReference>
<dbReference type="AlphaFoldDB" id="A0A660C7Q3"/>
<dbReference type="EMBL" id="VLJV01000001">
    <property type="protein sequence ID" value="TWH18414.1"/>
    <property type="molecule type" value="Genomic_DNA"/>
</dbReference>
<comment type="caution">
    <text evidence="2">The sequence shown here is derived from an EMBL/GenBank/DDBJ whole genome shotgun (WGS) entry which is preliminary data.</text>
</comment>
<evidence type="ECO:0000313" key="3">
    <source>
        <dbReference type="Proteomes" id="UP000317303"/>
    </source>
</evidence>
<dbReference type="RefSeq" id="WP_030532425.1">
    <property type="nucleotide sequence ID" value="NZ_JOIJ01000008.1"/>
</dbReference>
<dbReference type="SUPFAM" id="SSF53213">
    <property type="entry name" value="LigB-like"/>
    <property type="match status" value="1"/>
</dbReference>
<keyword evidence="3" id="KW-1185">Reference proteome</keyword>
<dbReference type="OrthoDB" id="4543339at2"/>
<feature type="compositionally biased region" description="Low complexity" evidence="1">
    <location>
        <begin position="84"/>
        <end position="100"/>
    </location>
</feature>
<organism evidence="2 3">
    <name type="scientific">Prauserella rugosa</name>
    <dbReference type="NCBI Taxonomy" id="43354"/>
    <lineage>
        <taxon>Bacteria</taxon>
        <taxon>Bacillati</taxon>
        <taxon>Actinomycetota</taxon>
        <taxon>Actinomycetes</taxon>
        <taxon>Pseudonocardiales</taxon>
        <taxon>Pseudonocardiaceae</taxon>
        <taxon>Prauserella</taxon>
    </lineage>
</organism>
<proteinExistence type="predicted"/>
<gene>
    <name evidence="2" type="ORF">JD82_00231</name>
</gene>
<protein>
    <submittedName>
        <fullName evidence="2">X-X-X-Leu-X-X-Gly heptad repeat protein</fullName>
    </submittedName>
</protein>
<name>A0A660C7Q3_9PSEU</name>
<sequence>MISCAVVVPSAPLLVPELVPGSRLGDEVRAAAVDAASRLPSRWLAVGVGTLSDGVSGLASGVVESDRVGTFRAFGPDVPVTLRSEATGTSGSAATGTSADDTSEDLPLSVLIAGWLRDQAGAESVRAHLVAADASPAECAAFGEKLAAGEAATDPASAWGLLVVGDGSARRDTAPPGEADERAEGFDRAVAAALAGADVDALAELDPVVARELRAEGRAPWQVLAGFARARGGDWAGELVYSEAPRGVGYHVAVWRPSE</sequence>